<evidence type="ECO:0000313" key="5">
    <source>
        <dbReference type="EMBL" id="SHN67891.1"/>
    </source>
</evidence>
<dbReference type="STRING" id="1121883.SAMN02745226_01795"/>
<accession>A0A1M7TAZ1</accession>
<dbReference type="InterPro" id="IPR026017">
    <property type="entry name" value="Lumazine-bd_dom"/>
</dbReference>
<feature type="repeat" description="Lumazine-binding" evidence="3">
    <location>
        <begin position="87"/>
        <end position="182"/>
    </location>
</feature>
<dbReference type="Proteomes" id="UP000184207">
    <property type="component" value="Unassembled WGS sequence"/>
</dbReference>
<evidence type="ECO:0000256" key="1">
    <source>
        <dbReference type="ARBA" id="ARBA00022737"/>
    </source>
</evidence>
<dbReference type="PANTHER" id="PTHR21098:SF0">
    <property type="entry name" value="RIBOFLAVIN SYNTHASE"/>
    <property type="match status" value="1"/>
</dbReference>
<dbReference type="InterPro" id="IPR023366">
    <property type="entry name" value="ATP_synth_asu-like_sf"/>
</dbReference>
<dbReference type="GO" id="GO:0009231">
    <property type="term" value="P:riboflavin biosynthetic process"/>
    <property type="evidence" value="ECO:0007669"/>
    <property type="project" value="TreeGrafter"/>
</dbReference>
<reference evidence="6" key="1">
    <citation type="submission" date="2016-12" db="EMBL/GenBank/DDBJ databases">
        <authorList>
            <person name="Varghese N."/>
            <person name="Submissions S."/>
        </authorList>
    </citation>
    <scope>NUCLEOTIDE SEQUENCE [LARGE SCALE GENOMIC DNA]</scope>
    <source>
        <strain evidence="6">DSM 13020</strain>
    </source>
</reference>
<keyword evidence="6" id="KW-1185">Reference proteome</keyword>
<sequence length="195" mass="22586">MFTGIVERVEQGEFLGDVIRLRKCWDDVILGESISVNGVCLTVSKIDSQYLYFDVGKETQILTNLRKSRYYNLERAIRVGDRLSGHYVTGHVDGMVRFVLKNRVSNTIYMYFSLPKEYWGIVNKGAITLNGISLTIASVSIDTFSIQVIPHTYENTNLKYLKSGEEVNYEIDILAKYTWRCLEWKKELYKDNLEL</sequence>
<name>A0A1M7TAZ1_FERGO</name>
<feature type="domain" description="Lumazine-binding" evidence="4">
    <location>
        <begin position="1"/>
        <end position="86"/>
    </location>
</feature>
<feature type="domain" description="Lumazine-binding" evidence="4">
    <location>
        <begin position="87"/>
        <end position="182"/>
    </location>
</feature>
<gene>
    <name evidence="5" type="ORF">SAMN02745226_01795</name>
</gene>
<dbReference type="NCBIfam" id="NF006767">
    <property type="entry name" value="PRK09289.1"/>
    <property type="match status" value="1"/>
</dbReference>
<dbReference type="GO" id="GO:0004746">
    <property type="term" value="F:riboflavin synthase activity"/>
    <property type="evidence" value="ECO:0007669"/>
    <property type="project" value="UniProtKB-UniRule"/>
</dbReference>
<evidence type="ECO:0000256" key="3">
    <source>
        <dbReference type="PROSITE-ProRule" id="PRU00524"/>
    </source>
</evidence>
<dbReference type="EC" id="2.5.1.9" evidence="2"/>
<dbReference type="Pfam" id="PF00677">
    <property type="entry name" value="Lum_binding"/>
    <property type="match status" value="2"/>
</dbReference>
<feature type="repeat" description="Lumazine-binding" evidence="3">
    <location>
        <begin position="1"/>
        <end position="86"/>
    </location>
</feature>
<evidence type="ECO:0000259" key="4">
    <source>
        <dbReference type="PROSITE" id="PS51177"/>
    </source>
</evidence>
<dbReference type="InterPro" id="IPR001783">
    <property type="entry name" value="Lumazine-bd"/>
</dbReference>
<dbReference type="OrthoDB" id="9788537at2"/>
<keyword evidence="1" id="KW-0677">Repeat</keyword>
<organism evidence="5 6">
    <name type="scientific">Fervidobacterium gondwanense DSM 13020</name>
    <dbReference type="NCBI Taxonomy" id="1121883"/>
    <lineage>
        <taxon>Bacteria</taxon>
        <taxon>Thermotogati</taxon>
        <taxon>Thermotogota</taxon>
        <taxon>Thermotogae</taxon>
        <taxon>Thermotogales</taxon>
        <taxon>Fervidobacteriaceae</taxon>
        <taxon>Fervidobacterium</taxon>
    </lineage>
</organism>
<evidence type="ECO:0000256" key="2">
    <source>
        <dbReference type="NCBIfam" id="TIGR00187"/>
    </source>
</evidence>
<dbReference type="Gene3D" id="2.40.30.20">
    <property type="match status" value="2"/>
</dbReference>
<proteinExistence type="predicted"/>
<dbReference type="RefSeq" id="WP_072760686.1">
    <property type="nucleotide sequence ID" value="NZ_FRDJ01000012.1"/>
</dbReference>
<evidence type="ECO:0000313" key="6">
    <source>
        <dbReference type="Proteomes" id="UP000184207"/>
    </source>
</evidence>
<dbReference type="InterPro" id="IPR017938">
    <property type="entry name" value="Riboflavin_synthase-like_b-brl"/>
</dbReference>
<dbReference type="EMBL" id="FRDJ01000012">
    <property type="protein sequence ID" value="SHN67891.1"/>
    <property type="molecule type" value="Genomic_DNA"/>
</dbReference>
<dbReference type="PANTHER" id="PTHR21098">
    <property type="entry name" value="RIBOFLAVIN SYNTHASE ALPHA CHAIN"/>
    <property type="match status" value="1"/>
</dbReference>
<protein>
    <recommendedName>
        <fullName evidence="2">Riboflavin synthase</fullName>
        <ecNumber evidence="2">2.5.1.9</ecNumber>
    </recommendedName>
</protein>
<dbReference type="AlphaFoldDB" id="A0A1M7TAZ1"/>
<dbReference type="CDD" id="cd00402">
    <property type="entry name" value="Riboflavin_synthase_like"/>
    <property type="match status" value="1"/>
</dbReference>
<dbReference type="NCBIfam" id="TIGR00187">
    <property type="entry name" value="ribE"/>
    <property type="match status" value="1"/>
</dbReference>
<dbReference type="SUPFAM" id="SSF63380">
    <property type="entry name" value="Riboflavin synthase domain-like"/>
    <property type="match status" value="2"/>
</dbReference>
<dbReference type="PIRSF" id="PIRSF000498">
    <property type="entry name" value="Riboflavin_syn_A"/>
    <property type="match status" value="1"/>
</dbReference>
<dbReference type="PROSITE" id="PS51177">
    <property type="entry name" value="LUMAZINE_BIND"/>
    <property type="match status" value="2"/>
</dbReference>